<evidence type="ECO:0000256" key="1">
    <source>
        <dbReference type="SAM" id="MobiDB-lite"/>
    </source>
</evidence>
<dbReference type="PANTHER" id="PTHR24559:SF444">
    <property type="entry name" value="REVERSE TRANSCRIPTASE DOMAIN-CONTAINING PROTEIN"/>
    <property type="match status" value="1"/>
</dbReference>
<evidence type="ECO:0000313" key="3">
    <source>
        <dbReference type="EMBL" id="CEM28005.1"/>
    </source>
</evidence>
<dbReference type="InterPro" id="IPR043128">
    <property type="entry name" value="Rev_trsase/Diguanyl_cyclase"/>
</dbReference>
<evidence type="ECO:0000259" key="2">
    <source>
        <dbReference type="Pfam" id="PF00078"/>
    </source>
</evidence>
<dbReference type="Pfam" id="PF00078">
    <property type="entry name" value="RVT_1"/>
    <property type="match status" value="1"/>
</dbReference>
<protein>
    <recommendedName>
        <fullName evidence="2">Reverse transcriptase domain-containing protein</fullName>
    </recommendedName>
</protein>
<dbReference type="InterPro" id="IPR053134">
    <property type="entry name" value="RNA-dir_DNA_polymerase"/>
</dbReference>
<feature type="region of interest" description="Disordered" evidence="1">
    <location>
        <begin position="19"/>
        <end position="43"/>
    </location>
</feature>
<dbReference type="PhylomeDB" id="A0A0G4GEX4"/>
<dbReference type="EMBL" id="CDMZ01001144">
    <property type="protein sequence ID" value="CEM28005.1"/>
    <property type="molecule type" value="Genomic_DNA"/>
</dbReference>
<dbReference type="VEuPathDB" id="CryptoDB:Cvel_21577"/>
<dbReference type="AlphaFoldDB" id="A0A0G4GEX4"/>
<sequence>MPITLEVEPPGEARVAAAIREETEKEVPEGETTEEKAEREKDKMLHRGWSKVMSDPSLHPAARWVVGEYRDIFCDEIPKLPPRRSVKFAINLEPRHPPPAWPPYQLSFGELDEMRRQLDDLLAKGFIHPSVSPFAVPAFFVVKKDGSLWMCIDYRAINKITIKDKYAMPKPEELLDHLHGVKIFSVLDMRQFFYQLRIRLGDEPKTAMCTRYGNYEWLVMPFGMCNPPPTSQRAIQVCLREVLDDCAFAWIDDVLVYSLTVDQHEEDLRRVLGCLRKDEYYVKISKYKFFVPKVVYIGLEISDVGVRAKPKKAELVQTWPKPENKH</sequence>
<name>A0A0G4GEX4_9ALVE</name>
<dbReference type="InterPro" id="IPR000477">
    <property type="entry name" value="RT_dom"/>
</dbReference>
<gene>
    <name evidence="3" type="ORF">Cvel_21577</name>
</gene>
<reference evidence="3" key="1">
    <citation type="submission" date="2014-11" db="EMBL/GenBank/DDBJ databases">
        <authorList>
            <person name="Otto D Thomas"/>
            <person name="Naeem Raeece"/>
        </authorList>
    </citation>
    <scope>NUCLEOTIDE SEQUENCE</scope>
</reference>
<feature type="domain" description="Reverse transcriptase" evidence="2">
    <location>
        <begin position="143"/>
        <end position="301"/>
    </location>
</feature>
<dbReference type="Gene3D" id="3.30.70.270">
    <property type="match status" value="1"/>
</dbReference>
<dbReference type="InterPro" id="IPR043502">
    <property type="entry name" value="DNA/RNA_pol_sf"/>
</dbReference>
<dbReference type="PANTHER" id="PTHR24559">
    <property type="entry name" value="TRANSPOSON TY3-I GAG-POL POLYPROTEIN"/>
    <property type="match status" value="1"/>
</dbReference>
<dbReference type="SUPFAM" id="SSF56672">
    <property type="entry name" value="DNA/RNA polymerases"/>
    <property type="match status" value="1"/>
</dbReference>
<dbReference type="CDD" id="cd01647">
    <property type="entry name" value="RT_LTR"/>
    <property type="match status" value="1"/>
</dbReference>
<organism evidence="3">
    <name type="scientific">Chromera velia CCMP2878</name>
    <dbReference type="NCBI Taxonomy" id="1169474"/>
    <lineage>
        <taxon>Eukaryota</taxon>
        <taxon>Sar</taxon>
        <taxon>Alveolata</taxon>
        <taxon>Colpodellida</taxon>
        <taxon>Chromeraceae</taxon>
        <taxon>Chromera</taxon>
    </lineage>
</organism>
<accession>A0A0G4GEX4</accession>
<proteinExistence type="predicted"/>
<dbReference type="Gene3D" id="3.10.10.10">
    <property type="entry name" value="HIV Type 1 Reverse Transcriptase, subunit A, domain 1"/>
    <property type="match status" value="1"/>
</dbReference>